<keyword evidence="6" id="KW-0812">Transmembrane</keyword>
<dbReference type="PRINTS" id="PR00344">
    <property type="entry name" value="BCTRLSENSOR"/>
</dbReference>
<keyword evidence="4" id="KW-0597">Phosphoprotein</keyword>
<dbReference type="PROSITE" id="PS50109">
    <property type="entry name" value="HIS_KIN"/>
    <property type="match status" value="1"/>
</dbReference>
<dbReference type="InterPro" id="IPR003594">
    <property type="entry name" value="HATPase_dom"/>
</dbReference>
<dbReference type="InterPro" id="IPR036890">
    <property type="entry name" value="HATPase_C_sf"/>
</dbReference>
<keyword evidence="10" id="KW-0472">Membrane</keyword>
<dbReference type="InterPro" id="IPR036097">
    <property type="entry name" value="HisK_dim/P_sf"/>
</dbReference>
<evidence type="ECO:0000256" key="6">
    <source>
        <dbReference type="ARBA" id="ARBA00022692"/>
    </source>
</evidence>
<evidence type="ECO:0000313" key="13">
    <source>
        <dbReference type="EMBL" id="GAA2400613.1"/>
    </source>
</evidence>
<dbReference type="InterPro" id="IPR005467">
    <property type="entry name" value="His_kinase_dom"/>
</dbReference>
<dbReference type="SMART" id="SM00388">
    <property type="entry name" value="HisKA"/>
    <property type="match status" value="1"/>
</dbReference>
<sequence length="408" mass="45172">MVQADLVQVDLAAVFDVEPVACAVISPDLVYVAMNQAYERLARQPRGQMIGRNVFEVLCGGGSGEHAAHWREALEWVLAEGKPYVMPWGRYDLEVPGRPGVFEKRYWSTVNAPMLDAQERVTAIIHRSEDITAFIEQLDEHRARELGMPADLLGLEVELYARSRDLQEVNERLRHARACERRAMAALRDRVERQQQEVADASHDMRNPLAGLQTRLEDALADPDTDSRQVLHAALQDAQHLSDIVSDLLELARLDAEAPMQTEPLDLCQLVRDTLTRLSGRLPCDSRLGAPAVVHGCRPRLVRLLSNLLDNAERHADTRIEVSVTAAGGEAMVQVTDDGPGIPADEREAVFCRFYRRADARRADPSGTGLGLAIARQIAQAHHGSLHIADRATGTCMVVRLPLHTAAD</sequence>
<feature type="coiled-coil region" evidence="11">
    <location>
        <begin position="177"/>
        <end position="204"/>
    </location>
</feature>
<comment type="caution">
    <text evidence="13">The sequence shown here is derived from an EMBL/GenBank/DDBJ whole genome shotgun (WGS) entry which is preliminary data.</text>
</comment>
<dbReference type="Gene3D" id="3.30.450.20">
    <property type="entry name" value="PAS domain"/>
    <property type="match status" value="1"/>
</dbReference>
<proteinExistence type="predicted"/>
<dbReference type="InterPro" id="IPR035965">
    <property type="entry name" value="PAS-like_dom_sf"/>
</dbReference>
<keyword evidence="14" id="KW-1185">Reference proteome</keyword>
<dbReference type="Pfam" id="PF08448">
    <property type="entry name" value="PAS_4"/>
    <property type="match status" value="1"/>
</dbReference>
<dbReference type="CDD" id="cd00082">
    <property type="entry name" value="HisKA"/>
    <property type="match status" value="1"/>
</dbReference>
<dbReference type="SUPFAM" id="SSF55874">
    <property type="entry name" value="ATPase domain of HSP90 chaperone/DNA topoisomerase II/histidine kinase"/>
    <property type="match status" value="1"/>
</dbReference>
<dbReference type="Proteomes" id="UP001501231">
    <property type="component" value="Unassembled WGS sequence"/>
</dbReference>
<dbReference type="InterPro" id="IPR050428">
    <property type="entry name" value="TCS_sensor_his_kinase"/>
</dbReference>
<keyword evidence="8" id="KW-1133">Transmembrane helix</keyword>
<dbReference type="Pfam" id="PF00512">
    <property type="entry name" value="HisKA"/>
    <property type="match status" value="1"/>
</dbReference>
<comment type="subcellular location">
    <subcellularLocation>
        <location evidence="2">Cell membrane</location>
    </subcellularLocation>
</comment>
<feature type="domain" description="Histidine kinase" evidence="12">
    <location>
        <begin position="200"/>
        <end position="405"/>
    </location>
</feature>
<dbReference type="SMART" id="SM00387">
    <property type="entry name" value="HATPase_c"/>
    <property type="match status" value="1"/>
</dbReference>
<reference evidence="14" key="1">
    <citation type="journal article" date="2019" name="Int. J. Syst. Evol. Microbiol.">
        <title>The Global Catalogue of Microorganisms (GCM) 10K type strain sequencing project: providing services to taxonomists for standard genome sequencing and annotation.</title>
        <authorList>
            <consortium name="The Broad Institute Genomics Platform"/>
            <consortium name="The Broad Institute Genome Sequencing Center for Infectious Disease"/>
            <person name="Wu L."/>
            <person name="Ma J."/>
        </authorList>
    </citation>
    <scope>NUCLEOTIDE SEQUENCE [LARGE SCALE GENOMIC DNA]</scope>
    <source>
        <strain evidence="14">JCM 3325</strain>
    </source>
</reference>
<gene>
    <name evidence="13" type="ORF">GCM10010191_04750</name>
</gene>
<dbReference type="InterPro" id="IPR013656">
    <property type="entry name" value="PAS_4"/>
</dbReference>
<evidence type="ECO:0000256" key="1">
    <source>
        <dbReference type="ARBA" id="ARBA00000085"/>
    </source>
</evidence>
<evidence type="ECO:0000256" key="11">
    <source>
        <dbReference type="SAM" id="Coils"/>
    </source>
</evidence>
<evidence type="ECO:0000256" key="5">
    <source>
        <dbReference type="ARBA" id="ARBA00022679"/>
    </source>
</evidence>
<comment type="catalytic activity">
    <reaction evidence="1">
        <text>ATP + protein L-histidine = ADP + protein N-phospho-L-histidine.</text>
        <dbReference type="EC" id="2.7.13.3"/>
    </reaction>
</comment>
<keyword evidence="5" id="KW-0808">Transferase</keyword>
<evidence type="ECO:0000256" key="8">
    <source>
        <dbReference type="ARBA" id="ARBA00022989"/>
    </source>
</evidence>
<dbReference type="InterPro" id="IPR004358">
    <property type="entry name" value="Sig_transdc_His_kin-like_C"/>
</dbReference>
<evidence type="ECO:0000256" key="3">
    <source>
        <dbReference type="ARBA" id="ARBA00012438"/>
    </source>
</evidence>
<evidence type="ECO:0000313" key="14">
    <source>
        <dbReference type="Proteomes" id="UP001501231"/>
    </source>
</evidence>
<keyword evidence="9" id="KW-0902">Two-component regulatory system</keyword>
<dbReference type="RefSeq" id="WP_344586652.1">
    <property type="nucleotide sequence ID" value="NZ_BAAARW010000002.1"/>
</dbReference>
<evidence type="ECO:0000256" key="9">
    <source>
        <dbReference type="ARBA" id="ARBA00023012"/>
    </source>
</evidence>
<keyword evidence="7" id="KW-0418">Kinase</keyword>
<evidence type="ECO:0000259" key="12">
    <source>
        <dbReference type="PROSITE" id="PS50109"/>
    </source>
</evidence>
<dbReference type="PANTHER" id="PTHR45436:SF5">
    <property type="entry name" value="SENSOR HISTIDINE KINASE TRCS"/>
    <property type="match status" value="1"/>
</dbReference>
<dbReference type="Gene3D" id="1.10.287.130">
    <property type="match status" value="1"/>
</dbReference>
<accession>A0ABP5VDZ5</accession>
<organism evidence="13 14">
    <name type="scientific">Actinomadura vinacea</name>
    <dbReference type="NCBI Taxonomy" id="115336"/>
    <lineage>
        <taxon>Bacteria</taxon>
        <taxon>Bacillati</taxon>
        <taxon>Actinomycetota</taxon>
        <taxon>Actinomycetes</taxon>
        <taxon>Streptosporangiales</taxon>
        <taxon>Thermomonosporaceae</taxon>
        <taxon>Actinomadura</taxon>
    </lineage>
</organism>
<evidence type="ECO:0000256" key="7">
    <source>
        <dbReference type="ARBA" id="ARBA00022777"/>
    </source>
</evidence>
<evidence type="ECO:0000256" key="10">
    <source>
        <dbReference type="ARBA" id="ARBA00023136"/>
    </source>
</evidence>
<evidence type="ECO:0000256" key="2">
    <source>
        <dbReference type="ARBA" id="ARBA00004236"/>
    </source>
</evidence>
<dbReference type="PANTHER" id="PTHR45436">
    <property type="entry name" value="SENSOR HISTIDINE KINASE YKOH"/>
    <property type="match status" value="1"/>
</dbReference>
<dbReference type="Gene3D" id="3.30.565.10">
    <property type="entry name" value="Histidine kinase-like ATPase, C-terminal domain"/>
    <property type="match status" value="1"/>
</dbReference>
<evidence type="ECO:0000256" key="4">
    <source>
        <dbReference type="ARBA" id="ARBA00022553"/>
    </source>
</evidence>
<dbReference type="InterPro" id="IPR000014">
    <property type="entry name" value="PAS"/>
</dbReference>
<dbReference type="CDD" id="cd00130">
    <property type="entry name" value="PAS"/>
    <property type="match status" value="1"/>
</dbReference>
<protein>
    <recommendedName>
        <fullName evidence="3">histidine kinase</fullName>
        <ecNumber evidence="3">2.7.13.3</ecNumber>
    </recommendedName>
</protein>
<dbReference type="Pfam" id="PF02518">
    <property type="entry name" value="HATPase_c"/>
    <property type="match status" value="1"/>
</dbReference>
<dbReference type="EMBL" id="BAAARW010000002">
    <property type="protein sequence ID" value="GAA2400613.1"/>
    <property type="molecule type" value="Genomic_DNA"/>
</dbReference>
<keyword evidence="11" id="KW-0175">Coiled coil</keyword>
<dbReference type="SUPFAM" id="SSF55785">
    <property type="entry name" value="PYP-like sensor domain (PAS domain)"/>
    <property type="match status" value="1"/>
</dbReference>
<dbReference type="SUPFAM" id="SSF47384">
    <property type="entry name" value="Homodimeric domain of signal transducing histidine kinase"/>
    <property type="match status" value="1"/>
</dbReference>
<dbReference type="CDD" id="cd00075">
    <property type="entry name" value="HATPase"/>
    <property type="match status" value="1"/>
</dbReference>
<name>A0ABP5VDZ5_9ACTN</name>
<dbReference type="EC" id="2.7.13.3" evidence="3"/>
<dbReference type="InterPro" id="IPR003661">
    <property type="entry name" value="HisK_dim/P_dom"/>
</dbReference>